<proteinExistence type="predicted"/>
<dbReference type="SMART" id="SM00966">
    <property type="entry name" value="SpoVT_AbrB"/>
    <property type="match status" value="1"/>
</dbReference>
<dbReference type="SUPFAM" id="SSF89447">
    <property type="entry name" value="AbrB/MazE/MraZ-like"/>
    <property type="match status" value="1"/>
</dbReference>
<name>A0A0F9UQW5_9ZZZZ</name>
<dbReference type="InterPro" id="IPR037914">
    <property type="entry name" value="SpoVT-AbrB_sf"/>
</dbReference>
<dbReference type="InterPro" id="IPR013432">
    <property type="entry name" value="Doc_partner"/>
</dbReference>
<dbReference type="EMBL" id="LAZR01000115">
    <property type="protein sequence ID" value="KKN89877.1"/>
    <property type="molecule type" value="Genomic_DNA"/>
</dbReference>
<dbReference type="NCBIfam" id="TIGR02609">
    <property type="entry name" value="doc_partner"/>
    <property type="match status" value="1"/>
</dbReference>
<protein>
    <recommendedName>
        <fullName evidence="1">SpoVT-AbrB domain-containing protein</fullName>
    </recommendedName>
</protein>
<comment type="caution">
    <text evidence="2">The sequence shown here is derived from an EMBL/GenBank/DDBJ whole genome shotgun (WGS) entry which is preliminary data.</text>
</comment>
<sequence>MNTVIRKIGNSEGVILPKEVLEQAGLATGDRLNAIVSEDGVKLIKAGPDFEEELAHARVFMDKYRDALAKLAK</sequence>
<gene>
    <name evidence="2" type="ORF">LCGC14_0234420</name>
</gene>
<accession>A0A0F9UQW5</accession>
<dbReference type="GO" id="GO:0003677">
    <property type="term" value="F:DNA binding"/>
    <property type="evidence" value="ECO:0007669"/>
    <property type="project" value="InterPro"/>
</dbReference>
<dbReference type="Gene3D" id="2.10.260.10">
    <property type="match status" value="1"/>
</dbReference>
<dbReference type="Pfam" id="PF04014">
    <property type="entry name" value="MazE_antitoxin"/>
    <property type="match status" value="1"/>
</dbReference>
<dbReference type="AlphaFoldDB" id="A0A0F9UQW5"/>
<evidence type="ECO:0000313" key="2">
    <source>
        <dbReference type="EMBL" id="KKN89877.1"/>
    </source>
</evidence>
<evidence type="ECO:0000259" key="1">
    <source>
        <dbReference type="SMART" id="SM00966"/>
    </source>
</evidence>
<feature type="domain" description="SpoVT-AbrB" evidence="1">
    <location>
        <begin position="6"/>
        <end position="51"/>
    </location>
</feature>
<organism evidence="2">
    <name type="scientific">marine sediment metagenome</name>
    <dbReference type="NCBI Taxonomy" id="412755"/>
    <lineage>
        <taxon>unclassified sequences</taxon>
        <taxon>metagenomes</taxon>
        <taxon>ecological metagenomes</taxon>
    </lineage>
</organism>
<dbReference type="InterPro" id="IPR007159">
    <property type="entry name" value="SpoVT-AbrB_dom"/>
</dbReference>
<reference evidence="2" key="1">
    <citation type="journal article" date="2015" name="Nature">
        <title>Complex archaea that bridge the gap between prokaryotes and eukaryotes.</title>
        <authorList>
            <person name="Spang A."/>
            <person name="Saw J.H."/>
            <person name="Jorgensen S.L."/>
            <person name="Zaremba-Niedzwiedzka K."/>
            <person name="Martijn J."/>
            <person name="Lind A.E."/>
            <person name="van Eijk R."/>
            <person name="Schleper C."/>
            <person name="Guy L."/>
            <person name="Ettema T.J."/>
        </authorList>
    </citation>
    <scope>NUCLEOTIDE SEQUENCE</scope>
</reference>